<dbReference type="Proteomes" id="UP000247409">
    <property type="component" value="Unassembled WGS sequence"/>
</dbReference>
<accession>A0A2V3IBP2</accession>
<keyword evidence="2" id="KW-1185">Reference proteome</keyword>
<evidence type="ECO:0000313" key="2">
    <source>
        <dbReference type="Proteomes" id="UP000247409"/>
    </source>
</evidence>
<dbReference type="AlphaFoldDB" id="A0A2V3IBP2"/>
<proteinExistence type="predicted"/>
<protein>
    <submittedName>
        <fullName evidence="1">Uncharacterized protein</fullName>
    </submittedName>
</protein>
<comment type="caution">
    <text evidence="1">The sequence shown here is derived from an EMBL/GenBank/DDBJ whole genome shotgun (WGS) entry which is preliminary data.</text>
</comment>
<dbReference type="EMBL" id="NBIV01000886">
    <property type="protein sequence ID" value="PXF39468.1"/>
    <property type="molecule type" value="Genomic_DNA"/>
</dbReference>
<reference evidence="1 2" key="1">
    <citation type="journal article" date="2018" name="Mol. Biol. Evol.">
        <title>Analysis of the draft genome of the red seaweed Gracilariopsis chorda provides insights into genome size evolution in Rhodophyta.</title>
        <authorList>
            <person name="Lee J."/>
            <person name="Yang E.C."/>
            <person name="Graf L."/>
            <person name="Yang J.H."/>
            <person name="Qiu H."/>
            <person name="Zel Zion U."/>
            <person name="Chan C.X."/>
            <person name="Stephens T.G."/>
            <person name="Weber A.P.M."/>
            <person name="Boo G.H."/>
            <person name="Boo S.M."/>
            <person name="Kim K.M."/>
            <person name="Shin Y."/>
            <person name="Jung M."/>
            <person name="Lee S.J."/>
            <person name="Yim H.S."/>
            <person name="Lee J.H."/>
            <person name="Bhattacharya D."/>
            <person name="Yoon H.S."/>
        </authorList>
    </citation>
    <scope>NUCLEOTIDE SEQUENCE [LARGE SCALE GENOMIC DNA]</scope>
    <source>
        <strain evidence="1 2">SKKU-2015</strain>
        <tissue evidence="1">Whole body</tissue>
    </source>
</reference>
<evidence type="ECO:0000313" key="1">
    <source>
        <dbReference type="EMBL" id="PXF39468.1"/>
    </source>
</evidence>
<name>A0A2V3IBP2_9FLOR</name>
<organism evidence="1 2">
    <name type="scientific">Gracilariopsis chorda</name>
    <dbReference type="NCBI Taxonomy" id="448386"/>
    <lineage>
        <taxon>Eukaryota</taxon>
        <taxon>Rhodophyta</taxon>
        <taxon>Florideophyceae</taxon>
        <taxon>Rhodymeniophycidae</taxon>
        <taxon>Gracilariales</taxon>
        <taxon>Gracilariaceae</taxon>
        <taxon>Gracilariopsis</taxon>
    </lineage>
</organism>
<sequence length="35" mass="3722">MLGDAEEFLEVLLDTILANGRSDSSSVMKPELPSG</sequence>
<gene>
    <name evidence="1" type="ORF">BWQ96_10846</name>
</gene>